<reference evidence="1 2" key="1">
    <citation type="submission" date="2023-10" db="EMBL/GenBank/DDBJ databases">
        <title>Noviherbaspirillum sp. CPCC 100848 genome assembly.</title>
        <authorList>
            <person name="Li X.Y."/>
            <person name="Fang X.M."/>
        </authorList>
    </citation>
    <scope>NUCLEOTIDE SEQUENCE [LARGE SCALE GENOMIC DNA]</scope>
    <source>
        <strain evidence="1 2">CPCC 100848</strain>
    </source>
</reference>
<proteinExistence type="predicted"/>
<name>A0ABU6JEH5_9BURK</name>
<evidence type="ECO:0000313" key="2">
    <source>
        <dbReference type="Proteomes" id="UP001352263"/>
    </source>
</evidence>
<gene>
    <name evidence="1" type="ORF">RY831_22445</name>
</gene>
<accession>A0ABU6JEH5</accession>
<sequence length="111" mass="12321">MQSIINLEAATNLVRRPIDGCVITASGRLVPQPPWIIPDDPATAAAYDQWLIDQTRDEAMEIGEGWMICRLASLDAGFMDAALRQLLSDFLFGDPEPEFEARMRSGTLPEE</sequence>
<dbReference type="Proteomes" id="UP001352263">
    <property type="component" value="Unassembled WGS sequence"/>
</dbReference>
<keyword evidence="2" id="KW-1185">Reference proteome</keyword>
<comment type="caution">
    <text evidence="1">The sequence shown here is derived from an EMBL/GenBank/DDBJ whole genome shotgun (WGS) entry which is preliminary data.</text>
</comment>
<protein>
    <submittedName>
        <fullName evidence="1">Uncharacterized protein</fullName>
    </submittedName>
</protein>
<dbReference type="EMBL" id="JAWIIV010000023">
    <property type="protein sequence ID" value="MEC4721933.1"/>
    <property type="molecule type" value="Genomic_DNA"/>
</dbReference>
<evidence type="ECO:0000313" key="1">
    <source>
        <dbReference type="EMBL" id="MEC4721933.1"/>
    </source>
</evidence>
<dbReference type="RefSeq" id="WP_326508613.1">
    <property type="nucleotide sequence ID" value="NZ_JAWIIV010000023.1"/>
</dbReference>
<organism evidence="1 2">
    <name type="scientific">Noviherbaspirillum album</name>
    <dbReference type="NCBI Taxonomy" id="3080276"/>
    <lineage>
        <taxon>Bacteria</taxon>
        <taxon>Pseudomonadati</taxon>
        <taxon>Pseudomonadota</taxon>
        <taxon>Betaproteobacteria</taxon>
        <taxon>Burkholderiales</taxon>
        <taxon>Oxalobacteraceae</taxon>
        <taxon>Noviherbaspirillum</taxon>
    </lineage>
</organism>